<dbReference type="GO" id="GO:0043161">
    <property type="term" value="P:proteasome-mediated ubiquitin-dependent protein catabolic process"/>
    <property type="evidence" value="ECO:0007669"/>
    <property type="project" value="TreeGrafter"/>
</dbReference>
<evidence type="ECO:0000259" key="2">
    <source>
        <dbReference type="PROSITE" id="PS50053"/>
    </source>
</evidence>
<feature type="domain" description="UBA" evidence="1">
    <location>
        <begin position="120"/>
        <end position="160"/>
    </location>
</feature>
<dbReference type="CDD" id="cd14281">
    <property type="entry name" value="UBA2_Rad23_like"/>
    <property type="match status" value="1"/>
</dbReference>
<dbReference type="PROSITE" id="PS50030">
    <property type="entry name" value="UBA"/>
    <property type="match status" value="2"/>
</dbReference>
<accession>T0R1F1</accession>
<reference evidence="3 4" key="1">
    <citation type="submission" date="2012-04" db="EMBL/GenBank/DDBJ databases">
        <title>The Genome Sequence of Saprolegnia declina VS20.</title>
        <authorList>
            <consortium name="The Broad Institute Genome Sequencing Platform"/>
            <person name="Russ C."/>
            <person name="Nusbaum C."/>
            <person name="Tyler B."/>
            <person name="van West P."/>
            <person name="Dieguez-Uribeondo J."/>
            <person name="de Bruijn I."/>
            <person name="Tripathy S."/>
            <person name="Jiang R."/>
            <person name="Young S.K."/>
            <person name="Zeng Q."/>
            <person name="Gargeya S."/>
            <person name="Fitzgerald M."/>
            <person name="Haas B."/>
            <person name="Abouelleil A."/>
            <person name="Alvarado L."/>
            <person name="Arachchi H.M."/>
            <person name="Berlin A."/>
            <person name="Chapman S.B."/>
            <person name="Goldberg J."/>
            <person name="Griggs A."/>
            <person name="Gujja S."/>
            <person name="Hansen M."/>
            <person name="Howarth C."/>
            <person name="Imamovic A."/>
            <person name="Larimer J."/>
            <person name="McCowen C."/>
            <person name="Montmayeur A."/>
            <person name="Murphy C."/>
            <person name="Neiman D."/>
            <person name="Pearson M."/>
            <person name="Priest M."/>
            <person name="Roberts A."/>
            <person name="Saif S."/>
            <person name="Shea T."/>
            <person name="Sisk P."/>
            <person name="Sykes S."/>
            <person name="Wortman J."/>
            <person name="Nusbaum C."/>
            <person name="Birren B."/>
        </authorList>
    </citation>
    <scope>NUCLEOTIDE SEQUENCE [LARGE SCALE GENOMIC DNA]</scope>
    <source>
        <strain evidence="3 4">VS20</strain>
    </source>
</reference>
<dbReference type="GO" id="GO:0043130">
    <property type="term" value="F:ubiquitin binding"/>
    <property type="evidence" value="ECO:0007669"/>
    <property type="project" value="TreeGrafter"/>
</dbReference>
<dbReference type="OrthoDB" id="419317at2759"/>
<dbReference type="SMART" id="SM00165">
    <property type="entry name" value="UBA"/>
    <property type="match status" value="2"/>
</dbReference>
<protein>
    <recommendedName>
        <fullName evidence="5">UV excision repair protein RAD23</fullName>
    </recommendedName>
</protein>
<sequence length="294" mass="31342">MDVAVIVLGRLPPTAVTKPTPSKKRSLKQTHDMDVHERFSLRVALGDSVLQLKEAIAIELAKALQVDVGFPPDVQLLTAAGRMLSDADSIGAALLDARVVVCALDFPTPPPVTRAMSPKAQNDHGIAQLVAMGFPVGKAKHALSLCHNSVEAAIAYLTEQILPPPTLEDDTATRLASVAMRQPYLLREAIQSCSLDALATLSLDVMQDAIEKTLAADNNDTVVLTDESDVEESKDSATDDDVFVATRSESSDALEAVLMRLQSLGFSREDALAAYMACDQNESAAANCLLDSFA</sequence>
<dbReference type="InterPro" id="IPR000626">
    <property type="entry name" value="Ubiquitin-like_dom"/>
</dbReference>
<dbReference type="Proteomes" id="UP000030762">
    <property type="component" value="Unassembled WGS sequence"/>
</dbReference>
<dbReference type="GO" id="GO:0031593">
    <property type="term" value="F:polyubiquitin modification-dependent protein binding"/>
    <property type="evidence" value="ECO:0007669"/>
    <property type="project" value="TreeGrafter"/>
</dbReference>
<dbReference type="VEuPathDB" id="FungiDB:SDRG_01861"/>
<feature type="domain" description="Ubiquitin-like" evidence="2">
    <location>
        <begin position="27"/>
        <end position="101"/>
    </location>
</feature>
<proteinExistence type="predicted"/>
<dbReference type="FunCoup" id="T0R1F1">
    <property type="interactions" value="425"/>
</dbReference>
<dbReference type="Pfam" id="PF00627">
    <property type="entry name" value="UBA"/>
    <property type="match status" value="2"/>
</dbReference>
<dbReference type="RefSeq" id="XP_008605635.1">
    <property type="nucleotide sequence ID" value="XM_008607413.1"/>
</dbReference>
<dbReference type="Gene3D" id="1.10.8.10">
    <property type="entry name" value="DNA helicase RuvA subunit, C-terminal domain"/>
    <property type="match status" value="2"/>
</dbReference>
<dbReference type="InterPro" id="IPR015940">
    <property type="entry name" value="UBA"/>
</dbReference>
<dbReference type="InterPro" id="IPR009060">
    <property type="entry name" value="UBA-like_sf"/>
</dbReference>
<dbReference type="STRING" id="1156394.T0R1F1"/>
<dbReference type="GO" id="GO:0070628">
    <property type="term" value="F:proteasome binding"/>
    <property type="evidence" value="ECO:0007669"/>
    <property type="project" value="TreeGrafter"/>
</dbReference>
<dbReference type="PANTHER" id="PTHR10621">
    <property type="entry name" value="UV EXCISION REPAIR PROTEIN RAD23"/>
    <property type="match status" value="1"/>
</dbReference>
<dbReference type="SUPFAM" id="SSF46934">
    <property type="entry name" value="UBA-like"/>
    <property type="match status" value="2"/>
</dbReference>
<dbReference type="GO" id="GO:0005654">
    <property type="term" value="C:nucleoplasm"/>
    <property type="evidence" value="ECO:0007669"/>
    <property type="project" value="TreeGrafter"/>
</dbReference>
<name>T0R1F1_SAPDV</name>
<dbReference type="PANTHER" id="PTHR10621:SF0">
    <property type="entry name" value="UV EXCISION REPAIR PROTEIN RAD23"/>
    <property type="match status" value="1"/>
</dbReference>
<evidence type="ECO:0008006" key="5">
    <source>
        <dbReference type="Google" id="ProtNLM"/>
    </source>
</evidence>
<dbReference type="GO" id="GO:0005829">
    <property type="term" value="C:cytosol"/>
    <property type="evidence" value="ECO:0007669"/>
    <property type="project" value="TreeGrafter"/>
</dbReference>
<dbReference type="GeneID" id="19942588"/>
<gene>
    <name evidence="3" type="ORF">SDRG_01861</name>
</gene>
<feature type="domain" description="UBA" evidence="1">
    <location>
        <begin position="252"/>
        <end position="292"/>
    </location>
</feature>
<organism evidence="3 4">
    <name type="scientific">Saprolegnia diclina (strain VS20)</name>
    <dbReference type="NCBI Taxonomy" id="1156394"/>
    <lineage>
        <taxon>Eukaryota</taxon>
        <taxon>Sar</taxon>
        <taxon>Stramenopiles</taxon>
        <taxon>Oomycota</taxon>
        <taxon>Saprolegniomycetes</taxon>
        <taxon>Saprolegniales</taxon>
        <taxon>Saprolegniaceae</taxon>
        <taxon>Saprolegnia</taxon>
    </lineage>
</organism>
<dbReference type="EMBL" id="JH767135">
    <property type="protein sequence ID" value="EQC40791.1"/>
    <property type="molecule type" value="Genomic_DNA"/>
</dbReference>
<dbReference type="OMA" id="LAAYMAC"/>
<dbReference type="InParanoid" id="T0R1F1"/>
<evidence type="ECO:0000313" key="4">
    <source>
        <dbReference type="Proteomes" id="UP000030762"/>
    </source>
</evidence>
<keyword evidence="4" id="KW-1185">Reference proteome</keyword>
<dbReference type="PROSITE" id="PS50053">
    <property type="entry name" value="UBIQUITIN_2"/>
    <property type="match status" value="1"/>
</dbReference>
<evidence type="ECO:0000313" key="3">
    <source>
        <dbReference type="EMBL" id="EQC40791.1"/>
    </source>
</evidence>
<dbReference type="AlphaFoldDB" id="T0R1F1"/>
<evidence type="ECO:0000259" key="1">
    <source>
        <dbReference type="PROSITE" id="PS50030"/>
    </source>
</evidence>